<comment type="caution">
    <text evidence="7">The sequence shown here is derived from an EMBL/GenBank/DDBJ whole genome shotgun (WGS) entry which is preliminary data.</text>
</comment>
<dbReference type="Pfam" id="PF01547">
    <property type="entry name" value="SBP_bac_1"/>
    <property type="match status" value="1"/>
</dbReference>
<dbReference type="EMBL" id="NMUQ01000001">
    <property type="protein sequence ID" value="OXM16968.1"/>
    <property type="molecule type" value="Genomic_DNA"/>
</dbReference>
<feature type="region of interest" description="Disordered" evidence="6">
    <location>
        <begin position="56"/>
        <end position="83"/>
    </location>
</feature>
<gene>
    <name evidence="7" type="ORF">CGZ75_10145</name>
</gene>
<dbReference type="PANTHER" id="PTHR43649">
    <property type="entry name" value="ARABINOSE-BINDING PROTEIN-RELATED"/>
    <property type="match status" value="1"/>
</dbReference>
<dbReference type="OrthoDB" id="9798191at2"/>
<keyword evidence="1" id="KW-1003">Cell membrane</keyword>
<organism evidence="7 8">
    <name type="scientific">Paenibacillus herberti</name>
    <dbReference type="NCBI Taxonomy" id="1619309"/>
    <lineage>
        <taxon>Bacteria</taxon>
        <taxon>Bacillati</taxon>
        <taxon>Bacillota</taxon>
        <taxon>Bacilli</taxon>
        <taxon>Bacillales</taxon>
        <taxon>Paenibacillaceae</taxon>
        <taxon>Paenibacillus</taxon>
    </lineage>
</organism>
<keyword evidence="2" id="KW-0732">Signal</keyword>
<dbReference type="PANTHER" id="PTHR43649:SF33">
    <property type="entry name" value="POLYGALACTURONAN_RHAMNOGALACTURONAN-BINDING PROTEIN YTCQ"/>
    <property type="match status" value="1"/>
</dbReference>
<proteinExistence type="predicted"/>
<evidence type="ECO:0000256" key="5">
    <source>
        <dbReference type="ARBA" id="ARBA00023288"/>
    </source>
</evidence>
<evidence type="ECO:0008006" key="9">
    <source>
        <dbReference type="Google" id="ProtNLM"/>
    </source>
</evidence>
<dbReference type="InterPro" id="IPR006059">
    <property type="entry name" value="SBP"/>
</dbReference>
<sequence length="475" mass="51191">MNFTSCFFSLVFSNIELESQLSNEGDINMIKMRKKSMVTALSVTLAMSLAACSSGNTTNNTTSSSASPAPSAPVTSSEPASKDPVELKITGFKSGAELGAIPELNEKFMKENPDIKVEYEGMPGGQFKEFIKTRFASNDASDVIMIHPGLAYAITYGNAGYLYDLASEPWISNFTEASLKSSSADGKVYAIPNDMNVLGVYYNKKMFADLSITPPQNWDEFKAAAEKLKAAGKLPISIGNNDGWMTLAALYTMAPSLVYSGTPDFDNQLNGGTATFAQSWSEMNKNWFSLDEKGYLTPKSTGVSLDQAQQAFAKGEAAMYIDGSWSLTGIKKTNPDLEVGMFAMPSNAAGKDVMASAAVGTAFAINKDTKVLDAAKKYLEFWSKAENQKIWTKSQQAFMTIKGETGDLDPAFSDIAAVVAAGKSYQFLDQGWVNGGAATAEMMTSAQGVYLKAITPQEMLENMDKAWKQAASQTK</sequence>
<name>A0A229P4D1_9BACL</name>
<keyword evidence="8" id="KW-1185">Reference proteome</keyword>
<evidence type="ECO:0000256" key="1">
    <source>
        <dbReference type="ARBA" id="ARBA00022475"/>
    </source>
</evidence>
<keyword evidence="4" id="KW-0564">Palmitate</keyword>
<protein>
    <recommendedName>
        <fullName evidence="9">ABC transporter substrate-binding protein</fullName>
    </recommendedName>
</protein>
<evidence type="ECO:0000313" key="8">
    <source>
        <dbReference type="Proteomes" id="UP000215145"/>
    </source>
</evidence>
<dbReference type="AlphaFoldDB" id="A0A229P4D1"/>
<evidence type="ECO:0000256" key="3">
    <source>
        <dbReference type="ARBA" id="ARBA00023136"/>
    </source>
</evidence>
<dbReference type="Gene3D" id="3.40.190.10">
    <property type="entry name" value="Periplasmic binding protein-like II"/>
    <property type="match status" value="2"/>
</dbReference>
<evidence type="ECO:0000256" key="6">
    <source>
        <dbReference type="SAM" id="MobiDB-lite"/>
    </source>
</evidence>
<feature type="compositionally biased region" description="Low complexity" evidence="6">
    <location>
        <begin position="56"/>
        <end position="79"/>
    </location>
</feature>
<accession>A0A229P4D1</accession>
<keyword evidence="5" id="KW-0449">Lipoprotein</keyword>
<keyword evidence="3" id="KW-0472">Membrane</keyword>
<evidence type="ECO:0000256" key="2">
    <source>
        <dbReference type="ARBA" id="ARBA00022729"/>
    </source>
</evidence>
<dbReference type="InterPro" id="IPR050490">
    <property type="entry name" value="Bact_solute-bd_prot1"/>
</dbReference>
<reference evidence="7 8" key="1">
    <citation type="submission" date="2017-07" db="EMBL/GenBank/DDBJ databases">
        <title>Paenibacillus herberti R33 genome sequencing and assembly.</title>
        <authorList>
            <person name="Su W."/>
        </authorList>
    </citation>
    <scope>NUCLEOTIDE SEQUENCE [LARGE SCALE GENOMIC DNA]</scope>
    <source>
        <strain evidence="7 8">R33</strain>
    </source>
</reference>
<evidence type="ECO:0000256" key="4">
    <source>
        <dbReference type="ARBA" id="ARBA00023139"/>
    </source>
</evidence>
<dbReference type="SUPFAM" id="SSF53850">
    <property type="entry name" value="Periplasmic binding protein-like II"/>
    <property type="match status" value="1"/>
</dbReference>
<dbReference type="Proteomes" id="UP000215145">
    <property type="component" value="Unassembled WGS sequence"/>
</dbReference>
<evidence type="ECO:0000313" key="7">
    <source>
        <dbReference type="EMBL" id="OXM16968.1"/>
    </source>
</evidence>